<comment type="caution">
    <text evidence="2">The sequence shown here is derived from an EMBL/GenBank/DDBJ whole genome shotgun (WGS) entry which is preliminary data.</text>
</comment>
<dbReference type="GO" id="GO:0003677">
    <property type="term" value="F:DNA binding"/>
    <property type="evidence" value="ECO:0007669"/>
    <property type="project" value="InterPro"/>
</dbReference>
<dbReference type="RefSeq" id="WP_109276556.1">
    <property type="nucleotide sequence ID" value="NZ_QFKX01000005.1"/>
</dbReference>
<dbReference type="AlphaFoldDB" id="A0A2U2RI75"/>
<organism evidence="2 3">
    <name type="scientific">Brachybacterium endophyticum</name>
    <dbReference type="NCBI Taxonomy" id="2182385"/>
    <lineage>
        <taxon>Bacteria</taxon>
        <taxon>Bacillati</taxon>
        <taxon>Actinomycetota</taxon>
        <taxon>Actinomycetes</taxon>
        <taxon>Micrococcales</taxon>
        <taxon>Dermabacteraceae</taxon>
        <taxon>Brachybacterium</taxon>
    </lineage>
</organism>
<dbReference type="SMART" id="SM00530">
    <property type="entry name" value="HTH_XRE"/>
    <property type="match status" value="1"/>
</dbReference>
<dbReference type="InterPro" id="IPR010982">
    <property type="entry name" value="Lambda_DNA-bd_dom_sf"/>
</dbReference>
<name>A0A2U2RI75_9MICO</name>
<keyword evidence="3" id="KW-1185">Reference proteome</keyword>
<dbReference type="InterPro" id="IPR001387">
    <property type="entry name" value="Cro/C1-type_HTH"/>
</dbReference>
<gene>
    <name evidence="2" type="ORF">DEO23_13670</name>
</gene>
<dbReference type="Pfam" id="PF13560">
    <property type="entry name" value="HTH_31"/>
    <property type="match status" value="1"/>
</dbReference>
<dbReference type="PROSITE" id="PS50943">
    <property type="entry name" value="HTH_CROC1"/>
    <property type="match status" value="1"/>
</dbReference>
<feature type="domain" description="HTH cro/C1-type" evidence="1">
    <location>
        <begin position="34"/>
        <end position="81"/>
    </location>
</feature>
<dbReference type="PANTHER" id="PTHR35010:SF2">
    <property type="entry name" value="BLL4672 PROTEIN"/>
    <property type="match status" value="1"/>
</dbReference>
<dbReference type="SUPFAM" id="SSF47413">
    <property type="entry name" value="lambda repressor-like DNA-binding domains"/>
    <property type="match status" value="1"/>
</dbReference>
<reference evidence="2 3" key="1">
    <citation type="submission" date="2018-05" db="EMBL/GenBank/DDBJ databases">
        <title>Brachybacterium sp. M1HQ-2T, whole genome shotgun sequence.</title>
        <authorList>
            <person name="Tuo L."/>
        </authorList>
    </citation>
    <scope>NUCLEOTIDE SEQUENCE [LARGE SCALE GENOMIC DNA]</scope>
    <source>
        <strain evidence="2 3">M1HQ-2</strain>
    </source>
</reference>
<dbReference type="OrthoDB" id="4790304at2"/>
<dbReference type="Gene3D" id="3.30.450.180">
    <property type="match status" value="1"/>
</dbReference>
<proteinExistence type="predicted"/>
<evidence type="ECO:0000313" key="2">
    <source>
        <dbReference type="EMBL" id="PWH05592.1"/>
    </source>
</evidence>
<dbReference type="Pfam" id="PF17765">
    <property type="entry name" value="MLTR_LBD"/>
    <property type="match status" value="1"/>
</dbReference>
<dbReference type="Gene3D" id="1.10.260.40">
    <property type="entry name" value="lambda repressor-like DNA-binding domains"/>
    <property type="match status" value="1"/>
</dbReference>
<dbReference type="PANTHER" id="PTHR35010">
    <property type="entry name" value="BLL4672 PROTEIN-RELATED"/>
    <property type="match status" value="1"/>
</dbReference>
<dbReference type="EMBL" id="QFKX01000005">
    <property type="protein sequence ID" value="PWH05592.1"/>
    <property type="molecule type" value="Genomic_DNA"/>
</dbReference>
<evidence type="ECO:0000259" key="1">
    <source>
        <dbReference type="PROSITE" id="PS50943"/>
    </source>
</evidence>
<sequence>MGTTRMGDYLRARRGQLKPEDVGLHSGGRRRVEGLRREEVAMLAGISPEYYLRLEQGRDQRPSDQVIAALAGALRLDADGISYLDTIARPARPPSRAPTAETAGPHVQSLIDGWPRTAAYVQGRGFTVLAANRLAVALTEHFAPGAVPLKAAFLAPDMRALYRNWDAMTAKTVPFLRSVAAGHEDDPEVAALITELTQGSERFRTLWERHDVKVRDEGATELDHPLVGHLDLRYQKLVLPESDHLLVTYHAEPGSPSEEPFHRLADLAAQREAGEIR</sequence>
<dbReference type="CDD" id="cd00093">
    <property type="entry name" value="HTH_XRE"/>
    <property type="match status" value="1"/>
</dbReference>
<protein>
    <submittedName>
        <fullName evidence="2">Transcriptional regulator</fullName>
    </submittedName>
</protein>
<accession>A0A2U2RI75</accession>
<dbReference type="Proteomes" id="UP000245590">
    <property type="component" value="Unassembled WGS sequence"/>
</dbReference>
<dbReference type="InterPro" id="IPR041413">
    <property type="entry name" value="MLTR_LBD"/>
</dbReference>
<evidence type="ECO:0000313" key="3">
    <source>
        <dbReference type="Proteomes" id="UP000245590"/>
    </source>
</evidence>